<keyword evidence="1" id="KW-0812">Transmembrane</keyword>
<keyword evidence="1" id="KW-1133">Transmembrane helix</keyword>
<keyword evidence="3" id="KW-1185">Reference proteome</keyword>
<protein>
    <recommendedName>
        <fullName evidence="4">DUF1700 domain-containing protein</fullName>
    </recommendedName>
</protein>
<dbReference type="EMBL" id="SMKX01000014">
    <property type="protein sequence ID" value="TDD61450.1"/>
    <property type="molecule type" value="Genomic_DNA"/>
</dbReference>
<dbReference type="InterPro" id="IPR036259">
    <property type="entry name" value="MFS_trans_sf"/>
</dbReference>
<evidence type="ECO:0000313" key="2">
    <source>
        <dbReference type="EMBL" id="TDD61450.1"/>
    </source>
</evidence>
<dbReference type="RefSeq" id="WP_132166350.1">
    <property type="nucleotide sequence ID" value="NZ_SMKX01000014.1"/>
</dbReference>
<name>A0A4R4ZST5_9ACTN</name>
<organism evidence="2 3">
    <name type="scientific">Kribbella antibiotica</name>
    <dbReference type="NCBI Taxonomy" id="190195"/>
    <lineage>
        <taxon>Bacteria</taxon>
        <taxon>Bacillati</taxon>
        <taxon>Actinomycetota</taxon>
        <taxon>Actinomycetes</taxon>
        <taxon>Propionibacteriales</taxon>
        <taxon>Kribbellaceae</taxon>
        <taxon>Kribbella</taxon>
    </lineage>
</organism>
<accession>A0A4R4ZST5</accession>
<feature type="transmembrane region" description="Helical" evidence="1">
    <location>
        <begin position="187"/>
        <end position="209"/>
    </location>
</feature>
<evidence type="ECO:0008006" key="4">
    <source>
        <dbReference type="Google" id="ProtNLM"/>
    </source>
</evidence>
<gene>
    <name evidence="2" type="ORF">E1263_06995</name>
</gene>
<dbReference type="AlphaFoldDB" id="A0A4R4ZST5"/>
<sequence length="214" mass="22508">MGITKDATAEVRRYLDDLSRLLADVPANERSEIVGEIAEHLRQAESTGDADAVRDALVRLGSPEVVAAAARGEQVAPVRRSLADRWTVVVAGLAALCATDGFLLLGVLMSITSHFDEDADWNIHPAAVLFSIGLGLLAGFFAVILVWVGKSWSRRHKIGITVIWPLAAAVMIAAGELSVALPIGVGFLVAGVVILVGALATVLIGRWTLQAVAS</sequence>
<dbReference type="Pfam" id="PF22564">
    <property type="entry name" value="HAAS"/>
    <property type="match status" value="1"/>
</dbReference>
<dbReference type="Proteomes" id="UP000295124">
    <property type="component" value="Unassembled WGS sequence"/>
</dbReference>
<evidence type="ECO:0000313" key="3">
    <source>
        <dbReference type="Proteomes" id="UP000295124"/>
    </source>
</evidence>
<feature type="transmembrane region" description="Helical" evidence="1">
    <location>
        <begin position="123"/>
        <end position="148"/>
    </location>
</feature>
<proteinExistence type="predicted"/>
<comment type="caution">
    <text evidence="2">The sequence shown here is derived from an EMBL/GenBank/DDBJ whole genome shotgun (WGS) entry which is preliminary data.</text>
</comment>
<evidence type="ECO:0000256" key="1">
    <source>
        <dbReference type="SAM" id="Phobius"/>
    </source>
</evidence>
<keyword evidence="1" id="KW-0472">Membrane</keyword>
<feature type="transmembrane region" description="Helical" evidence="1">
    <location>
        <begin position="160"/>
        <end position="181"/>
    </location>
</feature>
<dbReference type="OrthoDB" id="5192580at2"/>
<feature type="transmembrane region" description="Helical" evidence="1">
    <location>
        <begin position="88"/>
        <end position="111"/>
    </location>
</feature>
<reference evidence="2 3" key="1">
    <citation type="submission" date="2019-03" db="EMBL/GenBank/DDBJ databases">
        <title>Draft genome sequences of novel Actinobacteria.</title>
        <authorList>
            <person name="Sahin N."/>
            <person name="Ay H."/>
            <person name="Saygin H."/>
        </authorList>
    </citation>
    <scope>NUCLEOTIDE SEQUENCE [LARGE SCALE GENOMIC DNA]</scope>
    <source>
        <strain evidence="2 3">JCM 13523</strain>
    </source>
</reference>
<dbReference type="SUPFAM" id="SSF103473">
    <property type="entry name" value="MFS general substrate transporter"/>
    <property type="match status" value="1"/>
</dbReference>